<name>A0ABU0AA97_9BACI</name>
<gene>
    <name evidence="3" type="ORF">J2S17_000034</name>
</gene>
<dbReference type="Gene3D" id="3.40.50.300">
    <property type="entry name" value="P-loop containing nucleotide triphosphate hydrolases"/>
    <property type="match status" value="1"/>
</dbReference>
<evidence type="ECO:0000313" key="3">
    <source>
        <dbReference type="EMBL" id="MDQ0268165.1"/>
    </source>
</evidence>
<feature type="domain" description="HD" evidence="2">
    <location>
        <begin position="203"/>
        <end position="298"/>
    </location>
</feature>
<keyword evidence="1" id="KW-0547">Nucleotide-binding</keyword>
<dbReference type="PANTHER" id="PTHR47545:SF1">
    <property type="entry name" value="MULTIFUNCTIONAL CCA PROTEIN"/>
    <property type="match status" value="1"/>
</dbReference>
<evidence type="ECO:0000256" key="1">
    <source>
        <dbReference type="ARBA" id="ARBA00022741"/>
    </source>
</evidence>
<organism evidence="3 4">
    <name type="scientific">Cytobacillus purgationiresistens</name>
    <dbReference type="NCBI Taxonomy" id="863449"/>
    <lineage>
        <taxon>Bacteria</taxon>
        <taxon>Bacillati</taxon>
        <taxon>Bacillota</taxon>
        <taxon>Bacilli</taxon>
        <taxon>Bacillales</taxon>
        <taxon>Bacillaceae</taxon>
        <taxon>Cytobacillus</taxon>
    </lineage>
</organism>
<keyword evidence="3" id="KW-0808">Transferase</keyword>
<protein>
    <submittedName>
        <fullName evidence="3">Kinase</fullName>
    </submittedName>
</protein>
<keyword evidence="4" id="KW-1185">Reference proteome</keyword>
<dbReference type="EMBL" id="JAUSUB010000001">
    <property type="protein sequence ID" value="MDQ0268165.1"/>
    <property type="molecule type" value="Genomic_DNA"/>
</dbReference>
<comment type="caution">
    <text evidence="3">The sequence shown here is derived from an EMBL/GenBank/DDBJ whole genome shotgun (WGS) entry which is preliminary data.</text>
</comment>
<dbReference type="Proteomes" id="UP001238088">
    <property type="component" value="Unassembled WGS sequence"/>
</dbReference>
<dbReference type="InterPro" id="IPR027417">
    <property type="entry name" value="P-loop_NTPase"/>
</dbReference>
<dbReference type="Gene3D" id="1.10.3090.10">
    <property type="entry name" value="cca-adding enzyme, domain 2"/>
    <property type="match status" value="1"/>
</dbReference>
<dbReference type="InterPro" id="IPR006674">
    <property type="entry name" value="HD_domain"/>
</dbReference>
<dbReference type="InterPro" id="IPR003607">
    <property type="entry name" value="HD/PDEase_dom"/>
</dbReference>
<dbReference type="SUPFAM" id="SSF52540">
    <property type="entry name" value="P-loop containing nucleoside triphosphate hydrolases"/>
    <property type="match status" value="1"/>
</dbReference>
<dbReference type="GO" id="GO:0016301">
    <property type="term" value="F:kinase activity"/>
    <property type="evidence" value="ECO:0007669"/>
    <property type="project" value="UniProtKB-KW"/>
</dbReference>
<dbReference type="Pfam" id="PF01966">
    <property type="entry name" value="HD"/>
    <property type="match status" value="1"/>
</dbReference>
<dbReference type="RefSeq" id="WP_307470703.1">
    <property type="nucleotide sequence ID" value="NZ_JAUSUB010000001.1"/>
</dbReference>
<evidence type="ECO:0000259" key="2">
    <source>
        <dbReference type="Pfam" id="PF01966"/>
    </source>
</evidence>
<sequence>MTTFIQLVGLPGSGKSTLAMDLCIEYNAIHLSSDDIRSEQFGDEQSQAHNQAVFSEMEKRTKAALSSGINVVFDATNLNRKRRRHFINHIVKSNHKIVYYMNTSIEEIRKRNQTRSRKVDDQVIDKMYTALHIPILGEGWDRIIYVGPDSRIQKKDRDIIEDKLRIDLGHDQLFDSLSTEMIEFKNILNLPHDSTYHSFSVSRHTYYVYQYILNHYHKDDKPEMIWAALFHDTGKSFCKSFTSFKGEETKYAHYYGHEFVSSQIASSRLNSLGYNEELIRNVSTLVQFHMIPMNATEKKLAETKELLGDHLFRKLLFLHEADMQAK</sequence>
<keyword evidence="3" id="KW-0418">Kinase</keyword>
<dbReference type="CDD" id="cd00077">
    <property type="entry name" value="HDc"/>
    <property type="match status" value="1"/>
</dbReference>
<evidence type="ECO:0000313" key="4">
    <source>
        <dbReference type="Proteomes" id="UP001238088"/>
    </source>
</evidence>
<dbReference type="InterPro" id="IPR050124">
    <property type="entry name" value="tRNA_CCA-adding_enzyme"/>
</dbReference>
<reference evidence="3 4" key="1">
    <citation type="submission" date="2023-07" db="EMBL/GenBank/DDBJ databases">
        <title>Genomic Encyclopedia of Type Strains, Phase IV (KMG-IV): sequencing the most valuable type-strain genomes for metagenomic binning, comparative biology and taxonomic classification.</title>
        <authorList>
            <person name="Goeker M."/>
        </authorList>
    </citation>
    <scope>NUCLEOTIDE SEQUENCE [LARGE SCALE GENOMIC DNA]</scope>
    <source>
        <strain evidence="3 4">DSM 23494</strain>
    </source>
</reference>
<dbReference type="Pfam" id="PF13671">
    <property type="entry name" value="AAA_33"/>
    <property type="match status" value="1"/>
</dbReference>
<dbReference type="PRINTS" id="PR01100">
    <property type="entry name" value="SHIKIMTKNASE"/>
</dbReference>
<dbReference type="SUPFAM" id="SSF109604">
    <property type="entry name" value="HD-domain/PDEase-like"/>
    <property type="match status" value="1"/>
</dbReference>
<accession>A0ABU0AA97</accession>
<dbReference type="PANTHER" id="PTHR47545">
    <property type="entry name" value="MULTIFUNCTIONAL CCA PROTEIN"/>
    <property type="match status" value="1"/>
</dbReference>
<proteinExistence type="predicted"/>